<name>I4VST8_9GAMM</name>
<gene>
    <name evidence="2" type="ORF">UU9_05724</name>
</gene>
<proteinExistence type="predicted"/>
<evidence type="ECO:0000259" key="1">
    <source>
        <dbReference type="Pfam" id="PF18566"/>
    </source>
</evidence>
<dbReference type="eggNOG" id="ENOG50333A4">
    <property type="taxonomic scope" value="Bacteria"/>
</dbReference>
<dbReference type="InterPro" id="IPR041411">
    <property type="entry name" value="Ldi"/>
</dbReference>
<sequence length="540" mass="60710">MCAATSPADTLTPQQVGHLRHVENLSLQPANDWSLMKGIGTGQDDFGAYRFQLAYMAYALAITHVHRLPAAPGVFKPIFERLIAKLLLPESWLYWRDVSRGGSIFNAHLSDQYREEWNPVLRDNIMYSAYVQSLTLLYNVLFDDDRYAQPGAITFEHWSYFWGGDGHRFAYDQNTLNEHLYWKMVESGYLGVACEPNCIFQICNQPAILGFRMHDLLTGGDRASEVTRGYEQAWQQFGRIGDNGHYHVMLAEDTHAVRPNVMQAPWVDAWCGALMNMWNGDFVRAHYPQQLADLVLHQPDGTLSVRSAPRPPVQGHVVLNDDSDFGWVAAWASEMGDEETLRGLLLHADRRMAPRWRDGGLYYPRNDQAEDADGYRTLVEPMTGNVLLAYARLNVRDGLRGVYEAPWGEDHFDEPAIVAVGSGLDVLQARFDRATQSLRFTVQTRSDRPSSEAWVALGRIAGRGGWRLLLDDVPVASGDTSTLTCSGPVSLQPIDRGLELHWSGRRVQTMRMIFEHDATAAHTHEIAGRVKVTGSPLSRG</sequence>
<dbReference type="AlphaFoldDB" id="I4VST8"/>
<dbReference type="Proteomes" id="UP000004210">
    <property type="component" value="Unassembled WGS sequence"/>
</dbReference>
<dbReference type="STRING" id="1163408.UU9_05724"/>
<dbReference type="RefSeq" id="WP_007080785.1">
    <property type="nucleotide sequence ID" value="NZ_AJXU01000028.1"/>
</dbReference>
<protein>
    <recommendedName>
        <fullName evidence="1">Linalool dehydratase/isomerase domain-containing protein</fullName>
    </recommendedName>
</protein>
<evidence type="ECO:0000313" key="3">
    <source>
        <dbReference type="Proteomes" id="UP000004210"/>
    </source>
</evidence>
<dbReference type="EMBL" id="AJXU01000028">
    <property type="protein sequence ID" value="EIL90279.1"/>
    <property type="molecule type" value="Genomic_DNA"/>
</dbReference>
<dbReference type="OrthoDB" id="3561361at2"/>
<comment type="caution">
    <text evidence="2">The sequence shown here is derived from an EMBL/GenBank/DDBJ whole genome shotgun (WGS) entry which is preliminary data.</text>
</comment>
<keyword evidence="3" id="KW-1185">Reference proteome</keyword>
<organism evidence="2 3">
    <name type="scientific">Rhodanobacter fulvus Jip2</name>
    <dbReference type="NCBI Taxonomy" id="1163408"/>
    <lineage>
        <taxon>Bacteria</taxon>
        <taxon>Pseudomonadati</taxon>
        <taxon>Pseudomonadota</taxon>
        <taxon>Gammaproteobacteria</taxon>
        <taxon>Lysobacterales</taxon>
        <taxon>Rhodanobacteraceae</taxon>
        <taxon>Rhodanobacter</taxon>
    </lineage>
</organism>
<reference evidence="2 3" key="1">
    <citation type="journal article" date="2012" name="J. Bacteriol.">
        <title>Genome sequences for six rhodanobacter strains, isolated from soils and the terrestrial subsurface, with variable denitrification capabilities.</title>
        <authorList>
            <person name="Kostka J.E."/>
            <person name="Green S.J."/>
            <person name="Rishishwar L."/>
            <person name="Prakash O."/>
            <person name="Katz L.S."/>
            <person name="Marino-Ramirez L."/>
            <person name="Jordan I.K."/>
            <person name="Munk C."/>
            <person name="Ivanova N."/>
            <person name="Mikhailova N."/>
            <person name="Watson D.B."/>
            <person name="Brown S.D."/>
            <person name="Palumbo A.V."/>
            <person name="Brooks S.C."/>
        </authorList>
    </citation>
    <scope>NUCLEOTIDE SEQUENCE [LARGE SCALE GENOMIC DNA]</scope>
    <source>
        <strain evidence="3">Jip2T</strain>
    </source>
</reference>
<dbReference type="PATRIC" id="fig|1163408.3.peg.1177"/>
<dbReference type="Pfam" id="PF18566">
    <property type="entry name" value="Ldi"/>
    <property type="match status" value="1"/>
</dbReference>
<feature type="domain" description="Linalool dehydratase/isomerase" evidence="1">
    <location>
        <begin position="50"/>
        <end position="368"/>
    </location>
</feature>
<evidence type="ECO:0000313" key="2">
    <source>
        <dbReference type="EMBL" id="EIL90279.1"/>
    </source>
</evidence>
<accession>I4VST8</accession>